<dbReference type="EMBL" id="CM009308">
    <property type="protein sequence ID" value="PNS90193.1"/>
    <property type="molecule type" value="Genomic_DNA"/>
</dbReference>
<evidence type="ECO:0000313" key="3">
    <source>
        <dbReference type="Proteomes" id="UP000006729"/>
    </source>
</evidence>
<proteinExistence type="predicted"/>
<keyword evidence="3" id="KW-1185">Reference proteome</keyword>
<dbReference type="Proteomes" id="UP000006729">
    <property type="component" value="Chromosome 19"/>
</dbReference>
<sequence length="197" mass="22128">MAQFTVQGRLKLLFNNDGTHCKLLGNDFLGGLRSSQTQKRKIRSLGANCTKLYATASLSKKSKHFYTVASQSVSEASDEDYDSERDELACFRGLVLDISYRYCSSRENLTIDHVLPTAQGGEWQWENLVTACAKCNSKKGKKTPEEANMKLSKVPKAPKDYDILAIPLTSAAIRMLRIRKGMPEEWQQYLARPSSEP</sequence>
<feature type="domain" description="HNH nuclease" evidence="1">
    <location>
        <begin position="89"/>
        <end position="137"/>
    </location>
</feature>
<dbReference type="SMART" id="SM00507">
    <property type="entry name" value="HNHc"/>
    <property type="match status" value="1"/>
</dbReference>
<protein>
    <recommendedName>
        <fullName evidence="1">HNH nuclease domain-containing protein</fullName>
    </recommendedName>
</protein>
<dbReference type="PANTHER" id="PTHR33877:SF2">
    <property type="entry name" value="OS07G0170200 PROTEIN"/>
    <property type="match status" value="1"/>
</dbReference>
<dbReference type="ExpressionAtlas" id="A0A2K1WNT6">
    <property type="expression patterns" value="baseline and differential"/>
</dbReference>
<reference evidence="2 3" key="1">
    <citation type="journal article" date="2006" name="Science">
        <title>The genome of black cottonwood, Populus trichocarpa (Torr. &amp; Gray).</title>
        <authorList>
            <person name="Tuskan G.A."/>
            <person name="Difazio S."/>
            <person name="Jansson S."/>
            <person name="Bohlmann J."/>
            <person name="Grigoriev I."/>
            <person name="Hellsten U."/>
            <person name="Putnam N."/>
            <person name="Ralph S."/>
            <person name="Rombauts S."/>
            <person name="Salamov A."/>
            <person name="Schein J."/>
            <person name="Sterck L."/>
            <person name="Aerts A."/>
            <person name="Bhalerao R.R."/>
            <person name="Bhalerao R.P."/>
            <person name="Blaudez D."/>
            <person name="Boerjan W."/>
            <person name="Brun A."/>
            <person name="Brunner A."/>
            <person name="Busov V."/>
            <person name="Campbell M."/>
            <person name="Carlson J."/>
            <person name="Chalot M."/>
            <person name="Chapman J."/>
            <person name="Chen G.L."/>
            <person name="Cooper D."/>
            <person name="Coutinho P.M."/>
            <person name="Couturier J."/>
            <person name="Covert S."/>
            <person name="Cronk Q."/>
            <person name="Cunningham R."/>
            <person name="Davis J."/>
            <person name="Degroeve S."/>
            <person name="Dejardin A."/>
            <person name="Depamphilis C."/>
            <person name="Detter J."/>
            <person name="Dirks B."/>
            <person name="Dubchak I."/>
            <person name="Duplessis S."/>
            <person name="Ehlting J."/>
            <person name="Ellis B."/>
            <person name="Gendler K."/>
            <person name="Goodstein D."/>
            <person name="Gribskov M."/>
            <person name="Grimwood J."/>
            <person name="Groover A."/>
            <person name="Gunter L."/>
            <person name="Hamberger B."/>
            <person name="Heinze B."/>
            <person name="Helariutta Y."/>
            <person name="Henrissat B."/>
            <person name="Holligan D."/>
            <person name="Holt R."/>
            <person name="Huang W."/>
            <person name="Islam-Faridi N."/>
            <person name="Jones S."/>
            <person name="Jones-Rhoades M."/>
            <person name="Jorgensen R."/>
            <person name="Joshi C."/>
            <person name="Kangasjarvi J."/>
            <person name="Karlsson J."/>
            <person name="Kelleher C."/>
            <person name="Kirkpatrick R."/>
            <person name="Kirst M."/>
            <person name="Kohler A."/>
            <person name="Kalluri U."/>
            <person name="Larimer F."/>
            <person name="Leebens-Mack J."/>
            <person name="Leple J.C."/>
            <person name="Locascio P."/>
            <person name="Lou Y."/>
            <person name="Lucas S."/>
            <person name="Martin F."/>
            <person name="Montanini B."/>
            <person name="Napoli C."/>
            <person name="Nelson D.R."/>
            <person name="Nelson C."/>
            <person name="Nieminen K."/>
            <person name="Nilsson O."/>
            <person name="Pereda V."/>
            <person name="Peter G."/>
            <person name="Philippe R."/>
            <person name="Pilate G."/>
            <person name="Poliakov A."/>
            <person name="Razumovskaya J."/>
            <person name="Richardson P."/>
            <person name="Rinaldi C."/>
            <person name="Ritland K."/>
            <person name="Rouze P."/>
            <person name="Ryaboy D."/>
            <person name="Schmutz J."/>
            <person name="Schrader J."/>
            <person name="Segerman B."/>
            <person name="Shin H."/>
            <person name="Siddiqui A."/>
            <person name="Sterky F."/>
            <person name="Terry A."/>
            <person name="Tsai C.J."/>
            <person name="Uberbacher E."/>
            <person name="Unneberg P."/>
            <person name="Vahala J."/>
            <person name="Wall K."/>
            <person name="Wessler S."/>
            <person name="Yang G."/>
            <person name="Yin T."/>
            <person name="Douglas C."/>
            <person name="Marra M."/>
            <person name="Sandberg G."/>
            <person name="Van de Peer Y."/>
            <person name="Rokhsar D."/>
        </authorList>
    </citation>
    <scope>NUCLEOTIDE SEQUENCE [LARGE SCALE GENOMIC DNA]</scope>
    <source>
        <strain evidence="3">cv. Nisqually</strain>
    </source>
</reference>
<dbReference type="Pfam" id="PF14279">
    <property type="entry name" value="HNH_5"/>
    <property type="match status" value="1"/>
</dbReference>
<dbReference type="AlphaFoldDB" id="A0A2K1WNT6"/>
<dbReference type="CDD" id="cd00085">
    <property type="entry name" value="HNHc"/>
    <property type="match status" value="1"/>
</dbReference>
<name>A0A2K1WNT6_POPTR</name>
<dbReference type="Gene3D" id="1.10.30.50">
    <property type="match status" value="1"/>
</dbReference>
<evidence type="ECO:0000313" key="2">
    <source>
        <dbReference type="EMBL" id="PNS90193.1"/>
    </source>
</evidence>
<accession>A0A2K1WNT6</accession>
<dbReference type="Gramene" id="Potri.019G033200.4.v4.1">
    <property type="protein sequence ID" value="Potri.019G033200.4.v4.1"/>
    <property type="gene ID" value="Potri.019G033200.v4.1"/>
</dbReference>
<dbReference type="InterPro" id="IPR003615">
    <property type="entry name" value="HNH_nuc"/>
</dbReference>
<organism evidence="2 3">
    <name type="scientific">Populus trichocarpa</name>
    <name type="common">Western balsam poplar</name>
    <name type="synonym">Populus balsamifera subsp. trichocarpa</name>
    <dbReference type="NCBI Taxonomy" id="3694"/>
    <lineage>
        <taxon>Eukaryota</taxon>
        <taxon>Viridiplantae</taxon>
        <taxon>Streptophyta</taxon>
        <taxon>Embryophyta</taxon>
        <taxon>Tracheophyta</taxon>
        <taxon>Spermatophyta</taxon>
        <taxon>Magnoliopsida</taxon>
        <taxon>eudicotyledons</taxon>
        <taxon>Gunneridae</taxon>
        <taxon>Pentapetalae</taxon>
        <taxon>rosids</taxon>
        <taxon>fabids</taxon>
        <taxon>Malpighiales</taxon>
        <taxon>Salicaceae</taxon>
        <taxon>Saliceae</taxon>
        <taxon>Populus</taxon>
    </lineage>
</organism>
<dbReference type="PANTHER" id="PTHR33877">
    <property type="entry name" value="SLL1193 PROTEIN"/>
    <property type="match status" value="1"/>
</dbReference>
<evidence type="ECO:0000259" key="1">
    <source>
        <dbReference type="SMART" id="SM00507"/>
    </source>
</evidence>
<gene>
    <name evidence="2" type="ORF">POPTR_019G033200</name>
</gene>
<dbReference type="InterPro" id="IPR052892">
    <property type="entry name" value="NA-targeting_endonuclease"/>
</dbReference>
<dbReference type="InterPro" id="IPR029471">
    <property type="entry name" value="HNH_5"/>
</dbReference>